<keyword evidence="1" id="KW-1185">Reference proteome</keyword>
<organism evidence="1 2">
    <name type="scientific">Romanomermis culicivorax</name>
    <name type="common">Nematode worm</name>
    <dbReference type="NCBI Taxonomy" id="13658"/>
    <lineage>
        <taxon>Eukaryota</taxon>
        <taxon>Metazoa</taxon>
        <taxon>Ecdysozoa</taxon>
        <taxon>Nematoda</taxon>
        <taxon>Enoplea</taxon>
        <taxon>Dorylaimia</taxon>
        <taxon>Mermithida</taxon>
        <taxon>Mermithoidea</taxon>
        <taxon>Mermithidae</taxon>
        <taxon>Romanomermis</taxon>
    </lineage>
</organism>
<evidence type="ECO:0000313" key="1">
    <source>
        <dbReference type="Proteomes" id="UP000887565"/>
    </source>
</evidence>
<sequence>MKLTFTRPLELANRKNLFDVSNDYANRRPLYHFAILDLKFGRRRWCATIAKPSVLHVRARKASPCRRRH</sequence>
<accession>A0A915J358</accession>
<proteinExistence type="predicted"/>
<dbReference type="Proteomes" id="UP000887565">
    <property type="component" value="Unplaced"/>
</dbReference>
<dbReference type="WBParaSite" id="nRc.2.0.1.t20298-RA">
    <property type="protein sequence ID" value="nRc.2.0.1.t20298-RA"/>
    <property type="gene ID" value="nRc.2.0.1.g20298"/>
</dbReference>
<reference evidence="2" key="1">
    <citation type="submission" date="2022-11" db="UniProtKB">
        <authorList>
            <consortium name="WormBaseParasite"/>
        </authorList>
    </citation>
    <scope>IDENTIFICATION</scope>
</reference>
<evidence type="ECO:0000313" key="2">
    <source>
        <dbReference type="WBParaSite" id="nRc.2.0.1.t20298-RA"/>
    </source>
</evidence>
<name>A0A915J358_ROMCU</name>
<protein>
    <submittedName>
        <fullName evidence="2">Uncharacterized protein</fullName>
    </submittedName>
</protein>
<dbReference type="AlphaFoldDB" id="A0A915J358"/>